<dbReference type="Proteomes" id="UP000283829">
    <property type="component" value="Unassembled WGS sequence"/>
</dbReference>
<keyword evidence="2" id="KW-0238">DNA-binding</keyword>
<dbReference type="SUPFAM" id="SSF47413">
    <property type="entry name" value="lambda repressor-like DNA-binding domains"/>
    <property type="match status" value="1"/>
</dbReference>
<dbReference type="EMBL" id="NTLY01000002">
    <property type="protein sequence ID" value="PBJ88341.1"/>
    <property type="molecule type" value="Genomic_DNA"/>
</dbReference>
<organism evidence="6 13">
    <name type="scientific">Neisseria meningitidis</name>
    <dbReference type="NCBI Taxonomy" id="487"/>
    <lineage>
        <taxon>Bacteria</taxon>
        <taxon>Pseudomonadati</taxon>
        <taxon>Pseudomonadota</taxon>
        <taxon>Betaproteobacteria</taxon>
        <taxon>Neisseriales</taxon>
        <taxon>Neisseriaceae</taxon>
        <taxon>Neisseria</taxon>
    </lineage>
</organism>
<dbReference type="Gene3D" id="1.10.260.40">
    <property type="entry name" value="lambda repressor-like DNA-binding domains"/>
    <property type="match status" value="1"/>
</dbReference>
<dbReference type="Proteomes" id="UP000254176">
    <property type="component" value="Unassembled WGS sequence"/>
</dbReference>
<evidence type="ECO:0000313" key="12">
    <source>
        <dbReference type="Proteomes" id="UP000260504"/>
    </source>
</evidence>
<dbReference type="InterPro" id="IPR001387">
    <property type="entry name" value="Cro/C1-type_HTH"/>
</dbReference>
<evidence type="ECO:0000313" key="4">
    <source>
        <dbReference type="EMBL" id="PBJ88341.1"/>
    </source>
</evidence>
<reference evidence="6 13" key="5">
    <citation type="submission" date="2017-09" db="EMBL/GenBank/DDBJ databases">
        <title>Phenotypic and genotypic characterization of Colombian isolates of Neisseria meningitidis recovered from invasive disease.</title>
        <authorList>
            <person name="Duarte C."/>
            <person name="Gabastou J.M."/>
            <person name="Moreno J."/>
        </authorList>
    </citation>
    <scope>NUCLEOTIDE SEQUENCE [LARGE SCALE GENOMIC DNA]</scope>
    <source>
        <strain evidence="6 13">INS-Nm1124</strain>
    </source>
</reference>
<gene>
    <name evidence="5" type="ORF">CIJ84_10310</name>
    <name evidence="4" type="ORF">CNQ34_11300</name>
    <name evidence="6" type="ORF">COI09_12085</name>
    <name evidence="2" type="ORF">DE8555_1025</name>
    <name evidence="3" type="ORF">ERS514851_01447</name>
    <name evidence="7" type="ORF">NCTC8554_00523</name>
</gene>
<dbReference type="EMBL" id="FFEF01000017">
    <property type="protein sequence ID" value="CWU16147.1"/>
    <property type="molecule type" value="Genomic_DNA"/>
</dbReference>
<accession>A0A0E1I7C9</accession>
<dbReference type="InterPro" id="IPR010982">
    <property type="entry name" value="Lambda_DNA-bd_dom_sf"/>
</dbReference>
<proteinExistence type="predicted"/>
<dbReference type="EMBL" id="CP012393">
    <property type="protein sequence ID" value="ANW91586.1"/>
    <property type="molecule type" value="Genomic_DNA"/>
</dbReference>
<dbReference type="Proteomes" id="UP000092966">
    <property type="component" value="Chromosome"/>
</dbReference>
<reference evidence="4" key="6">
    <citation type="submission" date="2017-09" db="EMBL/GenBank/DDBJ databases">
        <authorList>
            <person name="Kretz C."/>
            <person name="Retchless A."/>
            <person name="Wang X."/>
        </authorList>
    </citation>
    <scope>NUCLEOTIDE SEQUENCE</scope>
    <source>
        <strain evidence="4">M26503</strain>
    </source>
</reference>
<evidence type="ECO:0000259" key="1">
    <source>
        <dbReference type="PROSITE" id="PS50943"/>
    </source>
</evidence>
<evidence type="ECO:0000313" key="6">
    <source>
        <dbReference type="EMBL" id="RQJ63805.1"/>
    </source>
</evidence>
<evidence type="ECO:0000313" key="10">
    <source>
        <dbReference type="Proteomes" id="UP000217930"/>
    </source>
</evidence>
<name>A0A0E1I7C9_NEIME</name>
<sequence length="83" mass="9248">MQANEIYKSLEEKNISARMLASALGVTNQSVSEVIRNGRGSKRIAEAIAKVIQKDLVEVFPHYKKTDCRDKKIAELKEMLGVG</sequence>
<dbReference type="PROSITE" id="PS50943">
    <property type="entry name" value="HTH_CROC1"/>
    <property type="match status" value="1"/>
</dbReference>
<dbReference type="GeneID" id="93386116"/>
<reference evidence="5 12" key="4">
    <citation type="submission" date="2017-08" db="EMBL/GenBank/DDBJ databases">
        <title>Meningococcal Conjunctivitis and Endemic Carriage at a Military Recruit Training Center.</title>
        <authorList>
            <person name="Bobb A.J."/>
            <person name="Galac M.R."/>
            <person name="Snesrud E."/>
            <person name="Clagett C.D."/>
        </authorList>
    </citation>
    <scope>NUCLEOTIDE SEQUENCE [LARGE SCALE GENOMIC DNA]</scope>
    <source>
        <strain evidence="5 12">MRSN431200</strain>
    </source>
</reference>
<evidence type="ECO:0000313" key="7">
    <source>
        <dbReference type="EMBL" id="SUA18840.1"/>
    </source>
</evidence>
<dbReference type="EMBL" id="NVYQ01000149">
    <property type="protein sequence ID" value="RGB14477.1"/>
    <property type="molecule type" value="Genomic_DNA"/>
</dbReference>
<evidence type="ECO:0000313" key="8">
    <source>
        <dbReference type="Proteomes" id="UP000069876"/>
    </source>
</evidence>
<dbReference type="EMBL" id="NWXB01000042">
    <property type="protein sequence ID" value="RQJ63805.1"/>
    <property type="molecule type" value="Genomic_DNA"/>
</dbReference>
<reference evidence="3 8" key="2">
    <citation type="submission" date="2016-02" db="EMBL/GenBank/DDBJ databases">
        <authorList>
            <consortium name="Pathogen Informatics"/>
        </authorList>
    </citation>
    <scope>NUCLEOTIDE SEQUENCE [LARGE SCALE GENOMIC DNA]</scope>
    <source>
        <strain evidence="3 8">2842STDY5881531</strain>
    </source>
</reference>
<dbReference type="AlphaFoldDB" id="A0A0E1I7C9"/>
<reference evidence="2 9" key="1">
    <citation type="submission" date="2015-07" db="EMBL/GenBank/DDBJ databases">
        <title>Comparative genome sequencing reveals within-host evolution of Neisseria meningitidis during.</title>
        <authorList>
            <person name="Klughammer J."/>
            <person name="Dittrich M."/>
            <person name="Mueller T."/>
            <person name="Blom J."/>
            <person name="Goesmann A."/>
            <person name="Vogel U."/>
            <person name="Frosch M."/>
            <person name="Bock C."/>
            <person name="Schoen C."/>
        </authorList>
    </citation>
    <scope>NUCLEOTIDE SEQUENCE [LARGE SCALE GENOMIC DNA]</scope>
    <source>
        <strain evidence="2 9">DE8555</strain>
    </source>
</reference>
<dbReference type="OMA" id="EIVFPHY"/>
<dbReference type="GO" id="GO:0003677">
    <property type="term" value="F:DNA binding"/>
    <property type="evidence" value="ECO:0007669"/>
    <property type="project" value="UniProtKB-KW"/>
</dbReference>
<evidence type="ECO:0000313" key="9">
    <source>
        <dbReference type="Proteomes" id="UP000092966"/>
    </source>
</evidence>
<evidence type="ECO:0000313" key="5">
    <source>
        <dbReference type="EMBL" id="RGB14477.1"/>
    </source>
</evidence>
<dbReference type="Proteomes" id="UP000217930">
    <property type="component" value="Unassembled WGS sequence"/>
</dbReference>
<evidence type="ECO:0000313" key="13">
    <source>
        <dbReference type="Proteomes" id="UP000283829"/>
    </source>
</evidence>
<evidence type="ECO:0000313" key="3">
    <source>
        <dbReference type="EMBL" id="CWU16147.1"/>
    </source>
</evidence>
<reference evidence="7 11" key="7">
    <citation type="submission" date="2018-06" db="EMBL/GenBank/DDBJ databases">
        <authorList>
            <consortium name="Pathogen Informatics"/>
            <person name="Doyle S."/>
        </authorList>
    </citation>
    <scope>NUCLEOTIDE SEQUENCE [LARGE SCALE GENOMIC DNA]</scope>
    <source>
        <strain evidence="7 11">NCTC8554</strain>
    </source>
</reference>
<evidence type="ECO:0000313" key="11">
    <source>
        <dbReference type="Proteomes" id="UP000254176"/>
    </source>
</evidence>
<dbReference type="SMART" id="SM00530">
    <property type="entry name" value="HTH_XRE"/>
    <property type="match status" value="1"/>
</dbReference>
<feature type="domain" description="HTH cro/C1-type" evidence="1">
    <location>
        <begin position="6"/>
        <end position="59"/>
    </location>
</feature>
<evidence type="ECO:0000313" key="2">
    <source>
        <dbReference type="EMBL" id="ANW91586.1"/>
    </source>
</evidence>
<dbReference type="Proteomes" id="UP000260504">
    <property type="component" value="Unassembled WGS sequence"/>
</dbReference>
<dbReference type="RefSeq" id="WP_002232388.1">
    <property type="nucleotide sequence ID" value="NZ_CFHX01000060.1"/>
</dbReference>
<dbReference type="Pfam" id="PF01381">
    <property type="entry name" value="HTH_3"/>
    <property type="match status" value="1"/>
</dbReference>
<dbReference type="Proteomes" id="UP000069876">
    <property type="component" value="Unassembled WGS sequence"/>
</dbReference>
<reference evidence="4 10" key="3">
    <citation type="journal article" date="2017" name="Clin. Infect. Dis.">
        <title>Increased Risk for Meningococcal Disease among Men who have Sex with Men in the United States, 2012-2015.</title>
        <authorList>
            <person name="Folaranmi T.A."/>
            <person name="Kretz C.B."/>
            <person name="Kamiya H."/>
            <person name="MacNeil J.R."/>
            <person name="Whaley M.J."/>
            <person name="Blain A."/>
            <person name="Antwi M."/>
            <person name="Dorsinville M."/>
            <person name="Pacilli M."/>
            <person name="Smith S."/>
            <person name="Civen R."/>
            <person name="Ngo V."/>
            <person name="Winter K."/>
            <person name="Harriman K."/>
            <person name="Wang X."/>
            <person name="Bowen V.B."/>
            <person name="Patel M."/>
            <person name="Martin S."/>
            <person name="Misegades L."/>
            <person name="Meyer S.A."/>
        </authorList>
    </citation>
    <scope>NUCLEOTIDE SEQUENCE [LARGE SCALE GENOMIC DNA]</scope>
    <source>
        <strain evidence="4 10">M26503</strain>
    </source>
</reference>
<dbReference type="EMBL" id="UGRP01000001">
    <property type="protein sequence ID" value="SUA18840.1"/>
    <property type="molecule type" value="Genomic_DNA"/>
</dbReference>
<protein>
    <submittedName>
        <fullName evidence="3 7">DNA-binding phage protein</fullName>
    </submittedName>
    <submittedName>
        <fullName evidence="2">DNA-binding protein (Phage related)</fullName>
    </submittedName>
    <submittedName>
        <fullName evidence="6">XRE family transcriptional regulator</fullName>
    </submittedName>
</protein>